<keyword evidence="9" id="KW-0443">Lipid metabolism</keyword>
<keyword evidence="12" id="KW-0753">Steroid metabolism</keyword>
<keyword evidence="3" id="KW-0444">Lipid biosynthesis</keyword>
<dbReference type="InterPro" id="IPR005352">
    <property type="entry name" value="Erg28"/>
</dbReference>
<evidence type="ECO:0000256" key="13">
    <source>
        <dbReference type="SAM" id="Phobius"/>
    </source>
</evidence>
<feature type="transmembrane region" description="Helical" evidence="13">
    <location>
        <begin position="112"/>
        <end position="133"/>
    </location>
</feature>
<feature type="transmembrane region" description="Helical" evidence="13">
    <location>
        <begin position="46"/>
        <end position="66"/>
    </location>
</feature>
<keyword evidence="8" id="KW-0756">Sterol biosynthesis</keyword>
<dbReference type="GO" id="GO:0016126">
    <property type="term" value="P:sterol biosynthetic process"/>
    <property type="evidence" value="ECO:0007669"/>
    <property type="project" value="UniProtKB-KW"/>
</dbReference>
<dbReference type="Pfam" id="PF03694">
    <property type="entry name" value="Erg28"/>
    <property type="match status" value="1"/>
</dbReference>
<keyword evidence="15" id="KW-1185">Reference proteome</keyword>
<evidence type="ECO:0000313" key="14">
    <source>
        <dbReference type="EMBL" id="GAX77307.1"/>
    </source>
</evidence>
<dbReference type="GO" id="GO:0005789">
    <property type="term" value="C:endoplasmic reticulum membrane"/>
    <property type="evidence" value="ECO:0007669"/>
    <property type="project" value="UniProtKB-SubCell"/>
</dbReference>
<comment type="caution">
    <text evidence="14">The sequence shown here is derived from an EMBL/GenBank/DDBJ whole genome shotgun (WGS) entry which is preliminary data.</text>
</comment>
<evidence type="ECO:0000256" key="3">
    <source>
        <dbReference type="ARBA" id="ARBA00022516"/>
    </source>
</evidence>
<protein>
    <submittedName>
        <fullName evidence="14">Uncharacterized protein</fullName>
    </submittedName>
</protein>
<dbReference type="PANTHER" id="PTHR15451">
    <property type="entry name" value="ERGOSTEROL BIOSYNTHETIC PROTEIN 28-RELATED"/>
    <property type="match status" value="1"/>
</dbReference>
<reference evidence="14 15" key="1">
    <citation type="submission" date="2017-08" db="EMBL/GenBank/DDBJ databases">
        <title>Acidophilic green algal genome provides insights into adaptation to an acidic environment.</title>
        <authorList>
            <person name="Hirooka S."/>
            <person name="Hirose Y."/>
            <person name="Kanesaki Y."/>
            <person name="Higuchi S."/>
            <person name="Fujiwara T."/>
            <person name="Onuma R."/>
            <person name="Era A."/>
            <person name="Ohbayashi R."/>
            <person name="Uzuka A."/>
            <person name="Nozaki H."/>
            <person name="Yoshikawa H."/>
            <person name="Miyagishima S.Y."/>
        </authorList>
    </citation>
    <scope>NUCLEOTIDE SEQUENCE [LARGE SCALE GENOMIC DNA]</scope>
    <source>
        <strain evidence="14 15">NIES-2499</strain>
    </source>
</reference>
<evidence type="ECO:0000256" key="12">
    <source>
        <dbReference type="ARBA" id="ARBA00023221"/>
    </source>
</evidence>
<comment type="similarity">
    <text evidence="2">Belongs to the ERG28 family.</text>
</comment>
<evidence type="ECO:0000256" key="8">
    <source>
        <dbReference type="ARBA" id="ARBA00023011"/>
    </source>
</evidence>
<evidence type="ECO:0000256" key="7">
    <source>
        <dbReference type="ARBA" id="ARBA00022989"/>
    </source>
</evidence>
<dbReference type="EMBL" id="BEGY01000023">
    <property type="protein sequence ID" value="GAX77307.1"/>
    <property type="molecule type" value="Genomic_DNA"/>
</dbReference>
<keyword evidence="4 13" id="KW-0812">Transmembrane</keyword>
<evidence type="ECO:0000256" key="5">
    <source>
        <dbReference type="ARBA" id="ARBA00022824"/>
    </source>
</evidence>
<gene>
    <name evidence="14" type="ORF">CEUSTIGMA_g4753.t1</name>
</gene>
<evidence type="ECO:0000256" key="2">
    <source>
        <dbReference type="ARBA" id="ARBA00005377"/>
    </source>
</evidence>
<keyword evidence="11" id="KW-1207">Sterol metabolism</keyword>
<dbReference type="PANTHER" id="PTHR15451:SF19">
    <property type="entry name" value="ERGOSTEROL BIOSYNTHETIC PROTEIN 28 HOMOLOG"/>
    <property type="match status" value="1"/>
</dbReference>
<evidence type="ECO:0000313" key="15">
    <source>
        <dbReference type="Proteomes" id="UP000232323"/>
    </source>
</evidence>
<organism evidence="14 15">
    <name type="scientific">Chlamydomonas eustigma</name>
    <dbReference type="NCBI Taxonomy" id="1157962"/>
    <lineage>
        <taxon>Eukaryota</taxon>
        <taxon>Viridiplantae</taxon>
        <taxon>Chlorophyta</taxon>
        <taxon>core chlorophytes</taxon>
        <taxon>Chlorophyceae</taxon>
        <taxon>CS clade</taxon>
        <taxon>Chlamydomonadales</taxon>
        <taxon>Chlamydomonadaceae</taxon>
        <taxon>Chlamydomonas</taxon>
    </lineage>
</organism>
<keyword evidence="6" id="KW-0752">Steroid biosynthesis</keyword>
<evidence type="ECO:0000256" key="6">
    <source>
        <dbReference type="ARBA" id="ARBA00022955"/>
    </source>
</evidence>
<evidence type="ECO:0000256" key="4">
    <source>
        <dbReference type="ARBA" id="ARBA00022692"/>
    </source>
</evidence>
<dbReference type="GO" id="GO:0030674">
    <property type="term" value="F:protein-macromolecule adaptor activity"/>
    <property type="evidence" value="ECO:0007669"/>
    <property type="project" value="TreeGrafter"/>
</dbReference>
<evidence type="ECO:0000256" key="11">
    <source>
        <dbReference type="ARBA" id="ARBA00023166"/>
    </source>
</evidence>
<dbReference type="Proteomes" id="UP000232323">
    <property type="component" value="Unassembled WGS sequence"/>
</dbReference>
<evidence type="ECO:0000256" key="10">
    <source>
        <dbReference type="ARBA" id="ARBA00023136"/>
    </source>
</evidence>
<sequence>MESGDVESVVEQNLDELGSSAALVGRIQDVELECVFIMSAIYLGRWLLIAASLRIFSVWIGFFSPVKFQIALFRRKPEVVTEAFGRLFGTWTLVTCLLCVICAFNINNEAIYGATLGSFVIAFLYMVLELAVYKTIDMRGAISPMLVAGISIVWMSAGYSNYLEKA</sequence>
<dbReference type="STRING" id="1157962.A0A250X2K7"/>
<keyword evidence="7 13" id="KW-1133">Transmembrane helix</keyword>
<evidence type="ECO:0000256" key="9">
    <source>
        <dbReference type="ARBA" id="ARBA00023098"/>
    </source>
</evidence>
<keyword evidence="5" id="KW-0256">Endoplasmic reticulum</keyword>
<comment type="subcellular location">
    <subcellularLocation>
        <location evidence="1">Endoplasmic reticulum membrane</location>
        <topology evidence="1">Multi-pass membrane protein</topology>
    </subcellularLocation>
</comment>
<name>A0A250X2K7_9CHLO</name>
<dbReference type="AlphaFoldDB" id="A0A250X2K7"/>
<dbReference type="OrthoDB" id="6485510at2759"/>
<keyword evidence="10 13" id="KW-0472">Membrane</keyword>
<feature type="transmembrane region" description="Helical" evidence="13">
    <location>
        <begin position="87"/>
        <end position="106"/>
    </location>
</feature>
<feature type="transmembrane region" description="Helical" evidence="13">
    <location>
        <begin position="145"/>
        <end position="163"/>
    </location>
</feature>
<accession>A0A250X2K7</accession>
<evidence type="ECO:0000256" key="1">
    <source>
        <dbReference type="ARBA" id="ARBA00004477"/>
    </source>
</evidence>
<proteinExistence type="inferred from homology"/>